<dbReference type="EMBL" id="BAABJQ010000008">
    <property type="protein sequence ID" value="GAA5186222.1"/>
    <property type="molecule type" value="Genomic_DNA"/>
</dbReference>
<evidence type="ECO:0000313" key="1">
    <source>
        <dbReference type="EMBL" id="GAA5186222.1"/>
    </source>
</evidence>
<comment type="caution">
    <text evidence="1">The sequence shown here is derived from an EMBL/GenBank/DDBJ whole genome shotgun (WGS) entry which is preliminary data.</text>
</comment>
<dbReference type="RefSeq" id="WP_345630344.1">
    <property type="nucleotide sequence ID" value="NZ_BAABJQ010000008.1"/>
</dbReference>
<accession>A0ABP9RT13</accession>
<proteinExistence type="predicted"/>
<keyword evidence="2" id="KW-1185">Reference proteome</keyword>
<reference evidence="2" key="1">
    <citation type="journal article" date="2019" name="Int. J. Syst. Evol. Microbiol.">
        <title>The Global Catalogue of Microorganisms (GCM) 10K type strain sequencing project: providing services to taxonomists for standard genome sequencing and annotation.</title>
        <authorList>
            <consortium name="The Broad Institute Genomics Platform"/>
            <consortium name="The Broad Institute Genome Sequencing Center for Infectious Disease"/>
            <person name="Wu L."/>
            <person name="Ma J."/>
        </authorList>
    </citation>
    <scope>NUCLEOTIDE SEQUENCE [LARGE SCALE GENOMIC DNA]</scope>
    <source>
        <strain evidence="2">JCM 18304</strain>
    </source>
</reference>
<gene>
    <name evidence="1" type="ORF">GCM10023322_31980</name>
</gene>
<name>A0ABP9RT13_9ACTN</name>
<sequence>MLTAFLSAVGTTAGGILPVEVLSFGYVIPRQLLPLVILMARENGADAVEALVLRHQVAVLPALRGQRRQ</sequence>
<evidence type="ECO:0000313" key="2">
    <source>
        <dbReference type="Proteomes" id="UP001501570"/>
    </source>
</evidence>
<dbReference type="Proteomes" id="UP001501570">
    <property type="component" value="Unassembled WGS sequence"/>
</dbReference>
<protein>
    <submittedName>
        <fullName evidence="1">Uncharacterized protein</fullName>
    </submittedName>
</protein>
<organism evidence="1 2">
    <name type="scientific">Rugosimonospora acidiphila</name>
    <dbReference type="NCBI Taxonomy" id="556531"/>
    <lineage>
        <taxon>Bacteria</taxon>
        <taxon>Bacillati</taxon>
        <taxon>Actinomycetota</taxon>
        <taxon>Actinomycetes</taxon>
        <taxon>Micromonosporales</taxon>
        <taxon>Micromonosporaceae</taxon>
        <taxon>Rugosimonospora</taxon>
    </lineage>
</organism>